<accession>X0SW35</accession>
<feature type="non-terminal residue" evidence="1">
    <location>
        <position position="1"/>
    </location>
</feature>
<reference evidence="1" key="1">
    <citation type="journal article" date="2014" name="Front. Microbiol.">
        <title>High frequency of phylogenetically diverse reductive dehalogenase-homologous genes in deep subseafloor sedimentary metagenomes.</title>
        <authorList>
            <person name="Kawai M."/>
            <person name="Futagami T."/>
            <person name="Toyoda A."/>
            <person name="Takaki Y."/>
            <person name="Nishi S."/>
            <person name="Hori S."/>
            <person name="Arai W."/>
            <person name="Tsubouchi T."/>
            <person name="Morono Y."/>
            <person name="Uchiyama I."/>
            <person name="Ito T."/>
            <person name="Fujiyama A."/>
            <person name="Inagaki F."/>
            <person name="Takami H."/>
        </authorList>
    </citation>
    <scope>NUCLEOTIDE SEQUENCE</scope>
    <source>
        <strain evidence="1">Expedition CK06-06</strain>
    </source>
</reference>
<sequence>TVPWLPRMQRIPSPTNSRAEHWFRFSFQVTPDQDRRKMASFWGKVVRKSVLEEWPDWKQGGKVRSRTNLGRDCRWFYERTVLGITSSEKDKAIYALVQDMPGDSPKAKLWGLRNYEALSEADVQDVREYLDCEMKRKDFAARYEQAVARLTLLLDAELPRGRPRKTPV</sequence>
<comment type="caution">
    <text evidence="1">The sequence shown here is derived from an EMBL/GenBank/DDBJ whole genome shotgun (WGS) entry which is preliminary data.</text>
</comment>
<name>X0SW35_9ZZZZ</name>
<organism evidence="1">
    <name type="scientific">marine sediment metagenome</name>
    <dbReference type="NCBI Taxonomy" id="412755"/>
    <lineage>
        <taxon>unclassified sequences</taxon>
        <taxon>metagenomes</taxon>
        <taxon>ecological metagenomes</taxon>
    </lineage>
</organism>
<gene>
    <name evidence="1" type="ORF">S01H1_06304</name>
</gene>
<proteinExistence type="predicted"/>
<dbReference type="EMBL" id="BARS01003261">
    <property type="protein sequence ID" value="GAF80127.1"/>
    <property type="molecule type" value="Genomic_DNA"/>
</dbReference>
<protein>
    <submittedName>
        <fullName evidence="1">Uncharacterized protein</fullName>
    </submittedName>
</protein>
<dbReference type="AlphaFoldDB" id="X0SW35"/>
<evidence type="ECO:0000313" key="1">
    <source>
        <dbReference type="EMBL" id="GAF80127.1"/>
    </source>
</evidence>